<dbReference type="Proteomes" id="UP000295357">
    <property type="component" value="Unassembled WGS sequence"/>
</dbReference>
<comment type="caution">
    <text evidence="4">The sequence shown here is derived from an EMBL/GenBank/DDBJ whole genome shotgun (WGS) entry which is preliminary data.</text>
</comment>
<proteinExistence type="predicted"/>
<dbReference type="InterPro" id="IPR007492">
    <property type="entry name" value="LytTR_DNA-bd_dom"/>
</dbReference>
<reference evidence="4 5" key="1">
    <citation type="submission" date="2019-03" db="EMBL/GenBank/DDBJ databases">
        <title>Genomic Encyclopedia of Type Strains, Phase IV (KMG-IV): sequencing the most valuable type-strain genomes for metagenomic binning, comparative biology and taxonomic classification.</title>
        <authorList>
            <person name="Goeker M."/>
        </authorList>
    </citation>
    <scope>NUCLEOTIDE SEQUENCE [LARGE SCALE GENOMIC DNA]</scope>
    <source>
        <strain evidence="4 5">DSM 25082</strain>
    </source>
</reference>
<evidence type="ECO:0000313" key="5">
    <source>
        <dbReference type="Proteomes" id="UP000295357"/>
    </source>
</evidence>
<dbReference type="InterPro" id="IPR011006">
    <property type="entry name" value="CheY-like_superfamily"/>
</dbReference>
<dbReference type="PANTHER" id="PTHR37299:SF1">
    <property type="entry name" value="STAGE 0 SPORULATION PROTEIN A HOMOLOG"/>
    <property type="match status" value="1"/>
</dbReference>
<feature type="modified residue" description="4-aspartylphosphate" evidence="1">
    <location>
        <position position="55"/>
    </location>
</feature>
<evidence type="ECO:0000313" key="4">
    <source>
        <dbReference type="EMBL" id="TDP09506.1"/>
    </source>
</evidence>
<dbReference type="SMART" id="SM00448">
    <property type="entry name" value="REC"/>
    <property type="match status" value="1"/>
</dbReference>
<protein>
    <submittedName>
        <fullName evidence="4">LytTR family two component transcriptional regulator</fullName>
    </submittedName>
</protein>
<dbReference type="EMBL" id="SNXE01000004">
    <property type="protein sequence ID" value="TDP09506.1"/>
    <property type="molecule type" value="Genomic_DNA"/>
</dbReference>
<keyword evidence="1" id="KW-0597">Phosphoprotein</keyword>
<dbReference type="Pfam" id="PF00072">
    <property type="entry name" value="Response_reg"/>
    <property type="match status" value="1"/>
</dbReference>
<gene>
    <name evidence="4" type="ORF">DFR39_10467</name>
</gene>
<dbReference type="InterPro" id="IPR001789">
    <property type="entry name" value="Sig_transdc_resp-reg_receiver"/>
</dbReference>
<evidence type="ECO:0000256" key="1">
    <source>
        <dbReference type="PROSITE-ProRule" id="PRU00169"/>
    </source>
</evidence>
<keyword evidence="5" id="KW-1185">Reference proteome</keyword>
<dbReference type="RefSeq" id="WP_133603496.1">
    <property type="nucleotide sequence ID" value="NZ_JAUFPJ010000004.1"/>
</dbReference>
<feature type="domain" description="Response regulatory" evidence="2">
    <location>
        <begin position="3"/>
        <end position="115"/>
    </location>
</feature>
<sequence length="259" mass="28985">MPRALIADDEPHLAQYLKNQLATLWPELQIIAMARNGDEAAAQINELQPDLAFLDIQMPGLTGLEVAQGIEGDTRVVFVTAYDEYAVQAFETAALDYLLKPLKTERLARCVERLRARMEQPPTSGSDAQLAQALQALQALSQGPAAGSGAAPRLRWLRASQGDITHQIDVQQVLYFHADDKYTVVQTAEAEYLIRTPIVDLLPQLDPDQFVQVHRSTLINMAHLASTRRDANSRLFLRMRGQERELPVSRAYVHLFKSM</sequence>
<dbReference type="PROSITE" id="PS50110">
    <property type="entry name" value="RESPONSE_REGULATORY"/>
    <property type="match status" value="1"/>
</dbReference>
<dbReference type="GO" id="GO:0000156">
    <property type="term" value="F:phosphorelay response regulator activity"/>
    <property type="evidence" value="ECO:0007669"/>
    <property type="project" value="InterPro"/>
</dbReference>
<dbReference type="AlphaFoldDB" id="A0A4R6N3M8"/>
<dbReference type="Gene3D" id="2.40.50.1020">
    <property type="entry name" value="LytTr DNA-binding domain"/>
    <property type="match status" value="1"/>
</dbReference>
<dbReference type="SMART" id="SM00850">
    <property type="entry name" value="LytTR"/>
    <property type="match status" value="1"/>
</dbReference>
<evidence type="ECO:0000259" key="2">
    <source>
        <dbReference type="PROSITE" id="PS50110"/>
    </source>
</evidence>
<dbReference type="GO" id="GO:0003677">
    <property type="term" value="F:DNA binding"/>
    <property type="evidence" value="ECO:0007669"/>
    <property type="project" value="InterPro"/>
</dbReference>
<dbReference type="OrthoDB" id="236568at2"/>
<dbReference type="Pfam" id="PF04397">
    <property type="entry name" value="LytTR"/>
    <property type="match status" value="1"/>
</dbReference>
<name>A0A4R6N3M8_9BURK</name>
<dbReference type="PANTHER" id="PTHR37299">
    <property type="entry name" value="TRANSCRIPTIONAL REGULATOR-RELATED"/>
    <property type="match status" value="1"/>
</dbReference>
<dbReference type="Gene3D" id="3.40.50.2300">
    <property type="match status" value="1"/>
</dbReference>
<organism evidence="4 5">
    <name type="scientific">Roseateles asaccharophilus</name>
    <dbReference type="NCBI Taxonomy" id="582607"/>
    <lineage>
        <taxon>Bacteria</taxon>
        <taxon>Pseudomonadati</taxon>
        <taxon>Pseudomonadota</taxon>
        <taxon>Betaproteobacteria</taxon>
        <taxon>Burkholderiales</taxon>
        <taxon>Sphaerotilaceae</taxon>
        <taxon>Roseateles</taxon>
    </lineage>
</organism>
<dbReference type="InterPro" id="IPR046947">
    <property type="entry name" value="LytR-like"/>
</dbReference>
<dbReference type="PROSITE" id="PS50930">
    <property type="entry name" value="HTH_LYTTR"/>
    <property type="match status" value="1"/>
</dbReference>
<evidence type="ECO:0000259" key="3">
    <source>
        <dbReference type="PROSITE" id="PS50930"/>
    </source>
</evidence>
<feature type="domain" description="HTH LytTR-type" evidence="3">
    <location>
        <begin position="157"/>
        <end position="259"/>
    </location>
</feature>
<accession>A0A4R6N3M8</accession>
<dbReference type="SUPFAM" id="SSF52172">
    <property type="entry name" value="CheY-like"/>
    <property type="match status" value="1"/>
</dbReference>